<comment type="caution">
    <text evidence="1">The sequence shown here is derived from an EMBL/GenBank/DDBJ whole genome shotgun (WGS) entry which is preliminary data.</text>
</comment>
<dbReference type="AlphaFoldDB" id="A0A1B9DCW5"/>
<protein>
    <submittedName>
        <fullName evidence="1">Uncharacterized protein</fullName>
    </submittedName>
</protein>
<evidence type="ECO:0000313" key="2">
    <source>
        <dbReference type="Proteomes" id="UP000092683"/>
    </source>
</evidence>
<sequence>MHQRQVLAAALGAFEGVDHHAAHAECGVQAHLGGDLVGCPGADGAAGTGIRAFGALAHHHEIDVRIPREGAAHTGIQPARPQVDVMIELKTQAQQQPPLQHPAGYRRVADRPQQDGVVLAQLAEHRFRQQLPAGVETPRAQVVVRLLDTGQHRVKDFERLGRHLRPDAVATDNRKFHDRSTTSSLLAPTAAPIADRTSFGTS</sequence>
<gene>
    <name evidence="1" type="ORF">A5677_13640</name>
</gene>
<proteinExistence type="predicted"/>
<name>A0A1B9DCW5_MYCMA</name>
<dbReference type="Proteomes" id="UP000092683">
    <property type="component" value="Unassembled WGS sequence"/>
</dbReference>
<organism evidence="1 2">
    <name type="scientific">Mycobacterium malmoense</name>
    <dbReference type="NCBI Taxonomy" id="1780"/>
    <lineage>
        <taxon>Bacteria</taxon>
        <taxon>Bacillati</taxon>
        <taxon>Actinomycetota</taxon>
        <taxon>Actinomycetes</taxon>
        <taxon>Mycobacteriales</taxon>
        <taxon>Mycobacteriaceae</taxon>
        <taxon>Mycobacterium</taxon>
    </lineage>
</organism>
<evidence type="ECO:0000313" key="1">
    <source>
        <dbReference type="EMBL" id="OCB60737.1"/>
    </source>
</evidence>
<accession>A0A1B9DCW5</accession>
<dbReference type="EMBL" id="MBEE01000039">
    <property type="protein sequence ID" value="OCB60737.1"/>
    <property type="molecule type" value="Genomic_DNA"/>
</dbReference>
<reference evidence="1 2" key="1">
    <citation type="submission" date="2016-06" db="EMBL/GenBank/DDBJ databases">
        <authorList>
            <person name="Kjaerup R.B."/>
            <person name="Dalgaard T.S."/>
            <person name="Juul-Madsen H.R."/>
        </authorList>
    </citation>
    <scope>NUCLEOTIDE SEQUENCE [LARGE SCALE GENOMIC DNA]</scope>
    <source>
        <strain evidence="1 2">E3012</strain>
    </source>
</reference>